<organism evidence="1 2">
    <name type="scientific">Hyaloscypha hepaticicola</name>
    <dbReference type="NCBI Taxonomy" id="2082293"/>
    <lineage>
        <taxon>Eukaryota</taxon>
        <taxon>Fungi</taxon>
        <taxon>Dikarya</taxon>
        <taxon>Ascomycota</taxon>
        <taxon>Pezizomycotina</taxon>
        <taxon>Leotiomycetes</taxon>
        <taxon>Helotiales</taxon>
        <taxon>Hyaloscyphaceae</taxon>
        <taxon>Hyaloscypha</taxon>
    </lineage>
</organism>
<dbReference type="Proteomes" id="UP000235672">
    <property type="component" value="Unassembled WGS sequence"/>
</dbReference>
<reference evidence="1 2" key="1">
    <citation type="submission" date="2016-05" db="EMBL/GenBank/DDBJ databases">
        <title>A degradative enzymes factory behind the ericoid mycorrhizal symbiosis.</title>
        <authorList>
            <consortium name="DOE Joint Genome Institute"/>
            <person name="Martino E."/>
            <person name="Morin E."/>
            <person name="Grelet G."/>
            <person name="Kuo A."/>
            <person name="Kohler A."/>
            <person name="Daghino S."/>
            <person name="Barry K."/>
            <person name="Choi C."/>
            <person name="Cichocki N."/>
            <person name="Clum A."/>
            <person name="Copeland A."/>
            <person name="Hainaut M."/>
            <person name="Haridas S."/>
            <person name="Labutti K."/>
            <person name="Lindquist E."/>
            <person name="Lipzen A."/>
            <person name="Khouja H.-R."/>
            <person name="Murat C."/>
            <person name="Ohm R."/>
            <person name="Olson A."/>
            <person name="Spatafora J."/>
            <person name="Veneault-Fourrey C."/>
            <person name="Henrissat B."/>
            <person name="Grigoriev I."/>
            <person name="Martin F."/>
            <person name="Perotto S."/>
        </authorList>
    </citation>
    <scope>NUCLEOTIDE SEQUENCE [LARGE SCALE GENOMIC DNA]</scope>
    <source>
        <strain evidence="1 2">UAMH 7357</strain>
    </source>
</reference>
<protein>
    <submittedName>
        <fullName evidence="1">Uncharacterized protein</fullName>
    </submittedName>
</protein>
<keyword evidence="2" id="KW-1185">Reference proteome</keyword>
<gene>
    <name evidence="1" type="ORF">NA56DRAFT_665839</name>
</gene>
<evidence type="ECO:0000313" key="1">
    <source>
        <dbReference type="EMBL" id="PMD13102.1"/>
    </source>
</evidence>
<sequence>MPHPTRRLDIVKAKALDDIDTNKHVYNIKLHLGIFLRDGGPPDLPKLLRFYLFWARQAQLIAAALHEALLAFPRPTSPNYNLLQRPIVKITRNLCAFHHVLSILRDDRSYSSSTLRAHLRQDFMNLDLLLVHLDQTADLLLSHYLPLALANTLHGQWRMKTLRTEVPPEGVLELAIQCICASLLPGTGFPLCKISRFLLTPLSSCSLLTTIEIPAQVRQILIQHFRPVFRPPPGKGRNNFGTPRIVFIALDRPLAPAAHHHPV</sequence>
<dbReference type="EMBL" id="KZ613536">
    <property type="protein sequence ID" value="PMD13102.1"/>
    <property type="molecule type" value="Genomic_DNA"/>
</dbReference>
<proteinExistence type="predicted"/>
<dbReference type="AlphaFoldDB" id="A0A2J6PGC7"/>
<name>A0A2J6PGC7_9HELO</name>
<accession>A0A2J6PGC7</accession>
<evidence type="ECO:0000313" key="2">
    <source>
        <dbReference type="Proteomes" id="UP000235672"/>
    </source>
</evidence>